<keyword evidence="1" id="KW-0732">Signal</keyword>
<dbReference type="Pfam" id="PF10988">
    <property type="entry name" value="DUF2807"/>
    <property type="match status" value="1"/>
</dbReference>
<organism evidence="3 4">
    <name type="scientific">Coprobacter tertius</name>
    <dbReference type="NCBI Taxonomy" id="2944915"/>
    <lineage>
        <taxon>Bacteria</taxon>
        <taxon>Pseudomonadati</taxon>
        <taxon>Bacteroidota</taxon>
        <taxon>Bacteroidia</taxon>
        <taxon>Bacteroidales</taxon>
        <taxon>Barnesiellaceae</taxon>
        <taxon>Coprobacter</taxon>
    </lineage>
</organism>
<dbReference type="EMBL" id="JANDHW010000001">
    <property type="protein sequence ID" value="MCP9610531.1"/>
    <property type="molecule type" value="Genomic_DNA"/>
</dbReference>
<proteinExistence type="predicted"/>
<dbReference type="Proteomes" id="UP001205603">
    <property type="component" value="Unassembled WGS sequence"/>
</dbReference>
<keyword evidence="4" id="KW-1185">Reference proteome</keyword>
<feature type="domain" description="Putative auto-transporter adhesin head GIN" evidence="2">
    <location>
        <begin position="40"/>
        <end position="225"/>
    </location>
</feature>
<dbReference type="InterPro" id="IPR021255">
    <property type="entry name" value="DUF2807"/>
</dbReference>
<gene>
    <name evidence="3" type="ORF">NMU02_00290</name>
</gene>
<dbReference type="PANTHER" id="PTHR39200:SF1">
    <property type="entry name" value="AUTO-TRANSPORTER ADHESIN HEAD GIN DOMAIN-CONTAINING PROTEIN-RELATED"/>
    <property type="match status" value="1"/>
</dbReference>
<feature type="chain" id="PRO_5045759575" evidence="1">
    <location>
        <begin position="23"/>
        <end position="247"/>
    </location>
</feature>
<feature type="signal peptide" evidence="1">
    <location>
        <begin position="1"/>
        <end position="22"/>
    </location>
</feature>
<name>A0ABT1MDT3_9BACT</name>
<dbReference type="RefSeq" id="WP_255025033.1">
    <property type="nucleotide sequence ID" value="NZ_JANDHW010000001.1"/>
</dbReference>
<evidence type="ECO:0000259" key="2">
    <source>
        <dbReference type="Pfam" id="PF10988"/>
    </source>
</evidence>
<comment type="caution">
    <text evidence="3">The sequence shown here is derived from an EMBL/GenBank/DDBJ whole genome shotgun (WGS) entry which is preliminary data.</text>
</comment>
<evidence type="ECO:0000256" key="1">
    <source>
        <dbReference type="SAM" id="SignalP"/>
    </source>
</evidence>
<evidence type="ECO:0000313" key="3">
    <source>
        <dbReference type="EMBL" id="MCP9610531.1"/>
    </source>
</evidence>
<reference evidence="3 4" key="1">
    <citation type="submission" date="2022-07" db="EMBL/GenBank/DDBJ databases">
        <title>Fecal culturing of patients with breast cancer.</title>
        <authorList>
            <person name="Teng N.M.Y."/>
            <person name="Kiu R."/>
            <person name="Evans R."/>
            <person name="Baker D.J."/>
            <person name="Zenner C."/>
            <person name="Robinson S.D."/>
            <person name="Hall L.J."/>
        </authorList>
    </citation>
    <scope>NUCLEOTIDE SEQUENCE [LARGE SCALE GENOMIC DNA]</scope>
    <source>
        <strain evidence="3 4">LH1063</strain>
    </source>
</reference>
<dbReference type="Gene3D" id="2.160.20.120">
    <property type="match status" value="1"/>
</dbReference>
<accession>A0ABT1MDT3</accession>
<evidence type="ECO:0000313" key="4">
    <source>
        <dbReference type="Proteomes" id="UP001205603"/>
    </source>
</evidence>
<dbReference type="PANTHER" id="PTHR39200">
    <property type="entry name" value="HYPOTHETICAL EXPORTED PROTEIN"/>
    <property type="match status" value="1"/>
</dbReference>
<sequence>MKMINRLLLCVSMLLLSLNVFSQKVEGNDRYVNKVLKVDDFNTVKINGAFNVIYHHSTDSAGLIKLYGEENILDAMAPESKSGVLNIKFANTSKKDFGVVVVDIYSTDLRKVENDAGAVFETAGEINGSEIELLLMGNGQIRANDIDFGVVKAKIMAGNGDIFLKGTCRTAELIITGTGEIKAHELVARDVKCRITGNATIGCYAEQKLNSLITGAGTVYYKGNPEIKKNTIGAGKVKPLPEDVEIK</sequence>
<protein>
    <submittedName>
        <fullName evidence="3">DUF2807 domain-containing protein</fullName>
    </submittedName>
</protein>